<evidence type="ECO:0000313" key="2">
    <source>
        <dbReference type="EnsemblPlants" id="AET2Gv20358600.7"/>
    </source>
</evidence>
<dbReference type="Proteomes" id="UP000015105">
    <property type="component" value="Chromosome 2D"/>
</dbReference>
<dbReference type="Gramene" id="AET2Gv20358600.7">
    <property type="protein sequence ID" value="AET2Gv20358600.7"/>
    <property type="gene ID" value="AET2Gv20358600"/>
</dbReference>
<name>A0A453B4A6_AEGTS</name>
<dbReference type="PANTHER" id="PTHR12277:SF81">
    <property type="entry name" value="PROTEIN ABHD13"/>
    <property type="match status" value="1"/>
</dbReference>
<reference evidence="3" key="2">
    <citation type="journal article" date="2017" name="Nat. Plants">
        <title>The Aegilops tauschii genome reveals multiple impacts of transposons.</title>
        <authorList>
            <person name="Zhao G."/>
            <person name="Zou C."/>
            <person name="Li K."/>
            <person name="Wang K."/>
            <person name="Li T."/>
            <person name="Gao L."/>
            <person name="Zhang X."/>
            <person name="Wang H."/>
            <person name="Yang Z."/>
            <person name="Liu X."/>
            <person name="Jiang W."/>
            <person name="Mao L."/>
            <person name="Kong X."/>
            <person name="Jiao Y."/>
            <person name="Jia J."/>
        </authorList>
    </citation>
    <scope>NUCLEOTIDE SEQUENCE [LARGE SCALE GENOMIC DNA]</scope>
    <source>
        <strain evidence="3">cv. AL8/78</strain>
    </source>
</reference>
<sequence length="217" mass="24173">MMQRLQCNVFMLSYRGYGESEGYPSQSGITKDAQAALDHLLQRKDIDTSRIVIFGRSLGGAVGAVLAKNNPDKVSALILENTFTSILDMAGIMLPFLRWFIGGSSAKGPKLLNCVVRSPWSTLDVVAEVKQPILFLSGLQDELVPPSHMRMLYDKAVEHNRNCRFVDFLNGMHMDTWISGGDRYWRTIELFLDQYSPEVQSSDASCTSEIADDDKAA</sequence>
<evidence type="ECO:0000259" key="1">
    <source>
        <dbReference type="Pfam" id="PF00326"/>
    </source>
</evidence>
<dbReference type="InterPro" id="IPR029058">
    <property type="entry name" value="AB_hydrolase_fold"/>
</dbReference>
<reference evidence="3" key="1">
    <citation type="journal article" date="2014" name="Science">
        <title>Ancient hybridizations among the ancestral genomes of bread wheat.</title>
        <authorList>
            <consortium name="International Wheat Genome Sequencing Consortium,"/>
            <person name="Marcussen T."/>
            <person name="Sandve S.R."/>
            <person name="Heier L."/>
            <person name="Spannagl M."/>
            <person name="Pfeifer M."/>
            <person name="Jakobsen K.S."/>
            <person name="Wulff B.B."/>
            <person name="Steuernagel B."/>
            <person name="Mayer K.F."/>
            <person name="Olsen O.A."/>
        </authorList>
    </citation>
    <scope>NUCLEOTIDE SEQUENCE [LARGE SCALE GENOMIC DNA]</scope>
    <source>
        <strain evidence="3">cv. AL8/78</strain>
    </source>
</reference>
<dbReference type="GO" id="GO:0008474">
    <property type="term" value="F:palmitoyl-(protein) hydrolase activity"/>
    <property type="evidence" value="ECO:0007669"/>
    <property type="project" value="TreeGrafter"/>
</dbReference>
<reference evidence="2" key="3">
    <citation type="journal article" date="2017" name="Nature">
        <title>Genome sequence of the progenitor of the wheat D genome Aegilops tauschii.</title>
        <authorList>
            <person name="Luo M.C."/>
            <person name="Gu Y.Q."/>
            <person name="Puiu D."/>
            <person name="Wang H."/>
            <person name="Twardziok S.O."/>
            <person name="Deal K.R."/>
            <person name="Huo N."/>
            <person name="Zhu T."/>
            <person name="Wang L."/>
            <person name="Wang Y."/>
            <person name="McGuire P.E."/>
            <person name="Liu S."/>
            <person name="Long H."/>
            <person name="Ramasamy R.K."/>
            <person name="Rodriguez J.C."/>
            <person name="Van S.L."/>
            <person name="Yuan L."/>
            <person name="Wang Z."/>
            <person name="Xia Z."/>
            <person name="Xiao L."/>
            <person name="Anderson O.D."/>
            <person name="Ouyang S."/>
            <person name="Liang Y."/>
            <person name="Zimin A.V."/>
            <person name="Pertea G."/>
            <person name="Qi P."/>
            <person name="Bennetzen J.L."/>
            <person name="Dai X."/>
            <person name="Dawson M.W."/>
            <person name="Muller H.G."/>
            <person name="Kugler K."/>
            <person name="Rivarola-Duarte L."/>
            <person name="Spannagl M."/>
            <person name="Mayer K.F.X."/>
            <person name="Lu F.H."/>
            <person name="Bevan M.W."/>
            <person name="Leroy P."/>
            <person name="Li P."/>
            <person name="You F.M."/>
            <person name="Sun Q."/>
            <person name="Liu Z."/>
            <person name="Lyons E."/>
            <person name="Wicker T."/>
            <person name="Salzberg S.L."/>
            <person name="Devos K.M."/>
            <person name="Dvorak J."/>
        </authorList>
    </citation>
    <scope>NUCLEOTIDE SEQUENCE [LARGE SCALE GENOMIC DNA]</scope>
    <source>
        <strain evidence="2">cv. AL8/78</strain>
    </source>
</reference>
<dbReference type="PANTHER" id="PTHR12277">
    <property type="entry name" value="ALPHA/BETA HYDROLASE DOMAIN-CONTAINING PROTEIN"/>
    <property type="match status" value="1"/>
</dbReference>
<organism evidence="2 3">
    <name type="scientific">Aegilops tauschii subsp. strangulata</name>
    <name type="common">Goatgrass</name>
    <dbReference type="NCBI Taxonomy" id="200361"/>
    <lineage>
        <taxon>Eukaryota</taxon>
        <taxon>Viridiplantae</taxon>
        <taxon>Streptophyta</taxon>
        <taxon>Embryophyta</taxon>
        <taxon>Tracheophyta</taxon>
        <taxon>Spermatophyta</taxon>
        <taxon>Magnoliopsida</taxon>
        <taxon>Liliopsida</taxon>
        <taxon>Poales</taxon>
        <taxon>Poaceae</taxon>
        <taxon>BOP clade</taxon>
        <taxon>Pooideae</taxon>
        <taxon>Triticodae</taxon>
        <taxon>Triticeae</taxon>
        <taxon>Triticinae</taxon>
        <taxon>Aegilops</taxon>
    </lineage>
</organism>
<dbReference type="GO" id="GO:0006508">
    <property type="term" value="P:proteolysis"/>
    <property type="evidence" value="ECO:0007669"/>
    <property type="project" value="InterPro"/>
</dbReference>
<dbReference type="EnsemblPlants" id="AET2Gv20358600.7">
    <property type="protein sequence ID" value="AET2Gv20358600.7"/>
    <property type="gene ID" value="AET2Gv20358600"/>
</dbReference>
<dbReference type="AlphaFoldDB" id="A0A453B4A6"/>
<dbReference type="ESTHER" id="wheat-a0a3b6c2m6">
    <property type="family name" value="ABHD13-BEM46"/>
</dbReference>
<evidence type="ECO:0000313" key="3">
    <source>
        <dbReference type="Proteomes" id="UP000015105"/>
    </source>
</evidence>
<dbReference type="GO" id="GO:0008236">
    <property type="term" value="F:serine-type peptidase activity"/>
    <property type="evidence" value="ECO:0007669"/>
    <property type="project" value="InterPro"/>
</dbReference>
<dbReference type="SUPFAM" id="SSF53474">
    <property type="entry name" value="alpha/beta-Hydrolases"/>
    <property type="match status" value="1"/>
</dbReference>
<accession>A0A453B4A6</accession>
<proteinExistence type="predicted"/>
<dbReference type="InterPro" id="IPR001375">
    <property type="entry name" value="Peptidase_S9_cat"/>
</dbReference>
<feature type="domain" description="Peptidase S9 prolyl oligopeptidase catalytic" evidence="1">
    <location>
        <begin position="30"/>
        <end position="177"/>
    </location>
</feature>
<protein>
    <recommendedName>
        <fullName evidence="1">Peptidase S9 prolyl oligopeptidase catalytic domain-containing protein</fullName>
    </recommendedName>
</protein>
<reference evidence="2" key="4">
    <citation type="submission" date="2019-03" db="UniProtKB">
        <authorList>
            <consortium name="EnsemblPlants"/>
        </authorList>
    </citation>
    <scope>IDENTIFICATION</scope>
</reference>
<dbReference type="GO" id="GO:0016020">
    <property type="term" value="C:membrane"/>
    <property type="evidence" value="ECO:0007669"/>
    <property type="project" value="TreeGrafter"/>
</dbReference>
<keyword evidence="3" id="KW-1185">Reference proteome</keyword>
<reference evidence="2" key="5">
    <citation type="journal article" date="2021" name="G3 (Bethesda)">
        <title>Aegilops tauschii genome assembly Aet v5.0 features greater sequence contiguity and improved annotation.</title>
        <authorList>
            <person name="Wang L."/>
            <person name="Zhu T."/>
            <person name="Rodriguez J.C."/>
            <person name="Deal K.R."/>
            <person name="Dubcovsky J."/>
            <person name="McGuire P.E."/>
            <person name="Lux T."/>
            <person name="Spannagl M."/>
            <person name="Mayer K.F.X."/>
            <person name="Baldrich P."/>
            <person name="Meyers B.C."/>
            <person name="Huo N."/>
            <person name="Gu Y.Q."/>
            <person name="Zhou H."/>
            <person name="Devos K.M."/>
            <person name="Bennetzen J.L."/>
            <person name="Unver T."/>
            <person name="Budak H."/>
            <person name="Gulick P.J."/>
            <person name="Galiba G."/>
            <person name="Kalapos B."/>
            <person name="Nelson D.R."/>
            <person name="Li P."/>
            <person name="You F.M."/>
            <person name="Luo M.C."/>
            <person name="Dvorak J."/>
        </authorList>
    </citation>
    <scope>NUCLEOTIDE SEQUENCE [LARGE SCALE GENOMIC DNA]</scope>
    <source>
        <strain evidence="2">cv. AL8/78</strain>
    </source>
</reference>
<dbReference type="Pfam" id="PF00326">
    <property type="entry name" value="Peptidase_S9"/>
    <property type="match status" value="1"/>
</dbReference>
<dbReference type="Gene3D" id="3.40.50.1820">
    <property type="entry name" value="alpha/beta hydrolase"/>
    <property type="match status" value="1"/>
</dbReference>